<gene>
    <name evidence="2" type="ORF">FRACA_1230001</name>
</gene>
<evidence type="ECO:0000256" key="1">
    <source>
        <dbReference type="SAM" id="MobiDB-lite"/>
    </source>
</evidence>
<reference evidence="2 3" key="1">
    <citation type="submission" date="2017-06" db="EMBL/GenBank/DDBJ databases">
        <authorList>
            <person name="Kim H.J."/>
            <person name="Triplett B.A."/>
        </authorList>
    </citation>
    <scope>NUCLEOTIDE SEQUENCE [LARGE SCALE GENOMIC DNA]</scope>
    <source>
        <strain evidence="2">FRACA_ARgP5</strain>
    </source>
</reference>
<dbReference type="Proteomes" id="UP000234331">
    <property type="component" value="Unassembled WGS sequence"/>
</dbReference>
<organism evidence="2 3">
    <name type="scientific">Frankia canadensis</name>
    <dbReference type="NCBI Taxonomy" id="1836972"/>
    <lineage>
        <taxon>Bacteria</taxon>
        <taxon>Bacillati</taxon>
        <taxon>Actinomycetota</taxon>
        <taxon>Actinomycetes</taxon>
        <taxon>Frankiales</taxon>
        <taxon>Frankiaceae</taxon>
        <taxon>Frankia</taxon>
    </lineage>
</organism>
<accession>A0A2I2KK59</accession>
<feature type="compositionally biased region" description="Polar residues" evidence="1">
    <location>
        <begin position="60"/>
        <end position="69"/>
    </location>
</feature>
<proteinExistence type="predicted"/>
<evidence type="ECO:0000313" key="2">
    <source>
        <dbReference type="EMBL" id="SNQ46045.1"/>
    </source>
</evidence>
<keyword evidence="3" id="KW-1185">Reference proteome</keyword>
<dbReference type="AlphaFoldDB" id="A0A2I2KK59"/>
<name>A0A2I2KK59_9ACTN</name>
<dbReference type="EMBL" id="FZMO01000028">
    <property type="protein sequence ID" value="SNQ46045.1"/>
    <property type="molecule type" value="Genomic_DNA"/>
</dbReference>
<protein>
    <submittedName>
        <fullName evidence="2">Stress protein</fullName>
    </submittedName>
</protein>
<evidence type="ECO:0000313" key="3">
    <source>
        <dbReference type="Proteomes" id="UP000234331"/>
    </source>
</evidence>
<feature type="compositionally biased region" description="Low complexity" evidence="1">
    <location>
        <begin position="79"/>
        <end position="89"/>
    </location>
</feature>
<feature type="region of interest" description="Disordered" evidence="1">
    <location>
        <begin position="1"/>
        <end position="106"/>
    </location>
</feature>
<sequence length="307" mass="31863">MPPSPLVPPSVARAGGSPLDLGSAPTPGPSTTDRATPPPPPPAHAGRSALDLGGPGGTASVGTPGTTGSALDLPGGGPVTARRPPAAARVSEHSSRHRQRAERVAELDDGHPATIWTSEERGAGAMTVTLRWTPLTTSTGLPRPSNLHLGCLWQAGDGAAGLLHSLGRATSAPGPGARRQVLRLAGRDEQDGQTLYVDLASLPTFRRFFVVAYGLRAVPPWAQLRPTLTVGTAGGEHHLAMRLGEAPAAAQICVAASFHVVDDDLVIRREDDFVAGTLADAAARYGWSLDWNPDGMATHDDHTHDDQ</sequence>